<evidence type="ECO:0000256" key="3">
    <source>
        <dbReference type="ARBA" id="ARBA00022723"/>
    </source>
</evidence>
<evidence type="ECO:0000256" key="10">
    <source>
        <dbReference type="PIRSR" id="PIRSR004682-4"/>
    </source>
</evidence>
<evidence type="ECO:0000256" key="5">
    <source>
        <dbReference type="ARBA" id="ARBA00023277"/>
    </source>
</evidence>
<feature type="site" description="Stabilizes the phosphoryl group" evidence="9">
    <location>
        <position position="112"/>
    </location>
</feature>
<dbReference type="InterPro" id="IPR006439">
    <property type="entry name" value="HAD-SF_hydro_IA"/>
</dbReference>
<dbReference type="GO" id="GO:0046872">
    <property type="term" value="F:metal ion binding"/>
    <property type="evidence" value="ECO:0007669"/>
    <property type="project" value="UniProtKB-KW"/>
</dbReference>
<dbReference type="NCBIfam" id="TIGR01656">
    <property type="entry name" value="Histidinol-ppas"/>
    <property type="match status" value="1"/>
</dbReference>
<dbReference type="InterPro" id="IPR006543">
    <property type="entry name" value="Histidinol-phos"/>
</dbReference>
<dbReference type="Pfam" id="PF13242">
    <property type="entry name" value="Hydrolase_like"/>
    <property type="match status" value="1"/>
</dbReference>
<evidence type="ECO:0000256" key="8">
    <source>
        <dbReference type="PIRSR" id="PIRSR004682-1"/>
    </source>
</evidence>
<dbReference type="SUPFAM" id="SSF56784">
    <property type="entry name" value="HAD-like"/>
    <property type="match status" value="1"/>
</dbReference>
<feature type="binding site" evidence="10">
    <location>
        <position position="137"/>
    </location>
    <ligand>
        <name>Mg(2+)</name>
        <dbReference type="ChEBI" id="CHEBI:18420"/>
    </ligand>
</feature>
<dbReference type="Proteomes" id="UP000177306">
    <property type="component" value="Unassembled WGS sequence"/>
</dbReference>
<dbReference type="EMBL" id="MFLY01000036">
    <property type="protein sequence ID" value="OGG72690.1"/>
    <property type="molecule type" value="Genomic_DNA"/>
</dbReference>
<gene>
    <name evidence="11" type="ORF">A3A38_00255</name>
</gene>
<dbReference type="InterPro" id="IPR006549">
    <property type="entry name" value="HAD-SF_hydro_IIIA"/>
</dbReference>
<keyword evidence="10" id="KW-0862">Zinc</keyword>
<reference evidence="11 12" key="1">
    <citation type="journal article" date="2016" name="Nat. Commun.">
        <title>Thousands of microbial genomes shed light on interconnected biogeochemical processes in an aquifer system.</title>
        <authorList>
            <person name="Anantharaman K."/>
            <person name="Brown C.T."/>
            <person name="Hug L.A."/>
            <person name="Sharon I."/>
            <person name="Castelle C.J."/>
            <person name="Probst A.J."/>
            <person name="Thomas B.C."/>
            <person name="Singh A."/>
            <person name="Wilkins M.J."/>
            <person name="Karaoz U."/>
            <person name="Brodie E.L."/>
            <person name="Williams K.H."/>
            <person name="Hubbard S.S."/>
            <person name="Banfield J.F."/>
        </authorList>
    </citation>
    <scope>NUCLEOTIDE SEQUENCE [LARGE SCALE GENOMIC DNA]</scope>
</reference>
<dbReference type="PANTHER" id="PTHR42891:SF1">
    <property type="entry name" value="D-GLYCERO-BETA-D-MANNO-HEPTOSE-1,7-BISPHOSPHATE 7-PHOSPHATASE"/>
    <property type="match status" value="1"/>
</dbReference>
<dbReference type="GO" id="GO:0016791">
    <property type="term" value="F:phosphatase activity"/>
    <property type="evidence" value="ECO:0007669"/>
    <property type="project" value="InterPro"/>
</dbReference>
<dbReference type="NCBIfam" id="TIGR01549">
    <property type="entry name" value="HAD-SF-IA-v1"/>
    <property type="match status" value="1"/>
</dbReference>
<dbReference type="GO" id="GO:0005975">
    <property type="term" value="P:carbohydrate metabolic process"/>
    <property type="evidence" value="ECO:0007669"/>
    <property type="project" value="InterPro"/>
</dbReference>
<accession>A0A1F6EGD9</accession>
<feature type="binding site" evidence="10">
    <location>
        <position position="102"/>
    </location>
    <ligand>
        <name>Zn(2+)</name>
        <dbReference type="ChEBI" id="CHEBI:29105"/>
    </ligand>
</feature>
<feature type="binding site" evidence="10">
    <location>
        <position position="110"/>
    </location>
    <ligand>
        <name>Zn(2+)</name>
        <dbReference type="ChEBI" id="CHEBI:29105"/>
    </ligand>
</feature>
<evidence type="ECO:0000256" key="1">
    <source>
        <dbReference type="ARBA" id="ARBA00004496"/>
    </source>
</evidence>
<comment type="cofactor">
    <cofactor evidence="10">
        <name>Mg(2+)</name>
        <dbReference type="ChEBI" id="CHEBI:18420"/>
    </cofactor>
</comment>
<feature type="site" description="Stabilizes the phosphoryl group" evidence="9">
    <location>
        <position position="61"/>
    </location>
</feature>
<comment type="similarity">
    <text evidence="7">Belongs to the gmhB family.</text>
</comment>
<name>A0A1F6EGD9_9BACT</name>
<evidence type="ECO:0000256" key="7">
    <source>
        <dbReference type="PIRNR" id="PIRNR004682"/>
    </source>
</evidence>
<evidence type="ECO:0000313" key="11">
    <source>
        <dbReference type="EMBL" id="OGG72690.1"/>
    </source>
</evidence>
<dbReference type="Gene3D" id="3.40.50.1000">
    <property type="entry name" value="HAD superfamily/HAD-like"/>
    <property type="match status" value="1"/>
</dbReference>
<keyword evidence="2 7" id="KW-0963">Cytoplasm</keyword>
<evidence type="ECO:0000256" key="2">
    <source>
        <dbReference type="ARBA" id="ARBA00022490"/>
    </source>
</evidence>
<feature type="binding site" evidence="10">
    <location>
        <position position="18"/>
    </location>
    <ligand>
        <name>Mg(2+)</name>
        <dbReference type="ChEBI" id="CHEBI:18420"/>
    </ligand>
</feature>
<dbReference type="PIRSF" id="PIRSF004682">
    <property type="entry name" value="GmhB"/>
    <property type="match status" value="1"/>
</dbReference>
<feature type="binding site" evidence="10">
    <location>
        <position position="108"/>
    </location>
    <ligand>
        <name>Zn(2+)</name>
        <dbReference type="ChEBI" id="CHEBI:29105"/>
    </ligand>
</feature>
<feature type="active site" description="Nucleophile" evidence="8">
    <location>
        <position position="16"/>
    </location>
</feature>
<keyword evidence="5 7" id="KW-0119">Carbohydrate metabolism</keyword>
<keyword evidence="3 10" id="KW-0479">Metal-binding</keyword>
<dbReference type="EC" id="3.1.3.-" evidence="7"/>
<evidence type="ECO:0000256" key="4">
    <source>
        <dbReference type="ARBA" id="ARBA00022801"/>
    </source>
</evidence>
<evidence type="ECO:0000256" key="9">
    <source>
        <dbReference type="PIRSR" id="PIRSR004682-3"/>
    </source>
</evidence>
<dbReference type="GO" id="GO:0005737">
    <property type="term" value="C:cytoplasm"/>
    <property type="evidence" value="ECO:0007669"/>
    <property type="project" value="UniProtKB-SubCell"/>
</dbReference>
<keyword evidence="4 7" id="KW-0378">Hydrolase</keyword>
<dbReference type="NCBIfam" id="TIGR01662">
    <property type="entry name" value="HAD-SF-IIIA"/>
    <property type="match status" value="1"/>
</dbReference>
<feature type="site" description="Stabilizes the phosphoryl group" evidence="9">
    <location>
        <position position="111"/>
    </location>
</feature>
<dbReference type="AlphaFoldDB" id="A0A1F6EGD9"/>
<sequence length="170" mass="19312">MRARRITKKRKALFLDRDGVINRSAPKHEYVTRIEEFEFLPQTFDTLRRLKDAGYDFYVITNQAGVARGQATHDQMNTLHEYLATEFEREGLVLHGVYMCPHQDEDDCLCRKPKPGLLLQAMQEHELDPADVVFVGDRETDMQAAKAAGVRGILIPGEAGISVVLDKLLE</sequence>
<organism evidence="11 12">
    <name type="scientific">Candidatus Kaiserbacteria bacterium RIFCSPLOWO2_01_FULL_53_17</name>
    <dbReference type="NCBI Taxonomy" id="1798511"/>
    <lineage>
        <taxon>Bacteria</taxon>
        <taxon>Candidatus Kaiseribacteriota</taxon>
    </lineage>
</organism>
<proteinExistence type="inferred from homology"/>
<evidence type="ECO:0000256" key="6">
    <source>
        <dbReference type="ARBA" id="ARBA00031828"/>
    </source>
</evidence>
<dbReference type="PANTHER" id="PTHR42891">
    <property type="entry name" value="D-GLYCERO-BETA-D-MANNO-HEPTOSE-1,7-BISPHOSPHATE 7-PHOSPHATASE"/>
    <property type="match status" value="1"/>
</dbReference>
<feature type="binding site" evidence="10">
    <location>
        <position position="100"/>
    </location>
    <ligand>
        <name>Zn(2+)</name>
        <dbReference type="ChEBI" id="CHEBI:29105"/>
    </ligand>
</feature>
<comment type="cofactor">
    <cofactor evidence="10">
        <name>Zn(2+)</name>
        <dbReference type="ChEBI" id="CHEBI:29105"/>
    </cofactor>
</comment>
<keyword evidence="10" id="KW-0460">Magnesium</keyword>
<feature type="binding site" evidence="10">
    <location>
        <position position="16"/>
    </location>
    <ligand>
        <name>Mg(2+)</name>
        <dbReference type="ChEBI" id="CHEBI:18420"/>
    </ligand>
</feature>
<dbReference type="InterPro" id="IPR036412">
    <property type="entry name" value="HAD-like_sf"/>
</dbReference>
<evidence type="ECO:0000313" key="12">
    <source>
        <dbReference type="Proteomes" id="UP000177306"/>
    </source>
</evidence>
<comment type="caution">
    <text evidence="11">The sequence shown here is derived from an EMBL/GenBank/DDBJ whole genome shotgun (WGS) entry which is preliminary data.</text>
</comment>
<dbReference type="InterPro" id="IPR023214">
    <property type="entry name" value="HAD_sf"/>
</dbReference>
<comment type="subcellular location">
    <subcellularLocation>
        <location evidence="1 7">Cytoplasm</location>
    </subcellularLocation>
</comment>
<feature type="active site" description="Proton donor" evidence="8">
    <location>
        <position position="18"/>
    </location>
</feature>
<dbReference type="InterPro" id="IPR004446">
    <property type="entry name" value="Heptose_bisP_phosphatase"/>
</dbReference>
<dbReference type="CDD" id="cd07503">
    <property type="entry name" value="HAD_HisB-N"/>
    <property type="match status" value="1"/>
</dbReference>
<protein>
    <recommendedName>
        <fullName evidence="6 7">D,D-heptose 1,7-bisphosphate phosphatase</fullName>
        <ecNumber evidence="7">3.1.3.-</ecNumber>
    </recommendedName>
</protein>